<feature type="compositionally biased region" description="Low complexity" evidence="6">
    <location>
        <begin position="326"/>
        <end position="337"/>
    </location>
</feature>
<accession>A0AAV2QDA4</accession>
<feature type="compositionally biased region" description="Basic and acidic residues" evidence="6">
    <location>
        <begin position="191"/>
        <end position="201"/>
    </location>
</feature>
<feature type="compositionally biased region" description="Polar residues" evidence="6">
    <location>
        <begin position="181"/>
        <end position="190"/>
    </location>
</feature>
<dbReference type="GO" id="GO:0005737">
    <property type="term" value="C:cytoplasm"/>
    <property type="evidence" value="ECO:0007669"/>
    <property type="project" value="TreeGrafter"/>
</dbReference>
<feature type="compositionally biased region" description="Polar residues" evidence="6">
    <location>
        <begin position="117"/>
        <end position="150"/>
    </location>
</feature>
<dbReference type="EMBL" id="CAXKWB010006112">
    <property type="protein sequence ID" value="CAL4081453.1"/>
    <property type="molecule type" value="Genomic_DNA"/>
</dbReference>
<evidence type="ECO:0000256" key="4">
    <source>
        <dbReference type="ARBA" id="ARBA00022786"/>
    </source>
</evidence>
<dbReference type="GO" id="GO:0005634">
    <property type="term" value="C:nucleus"/>
    <property type="evidence" value="ECO:0007669"/>
    <property type="project" value="TreeGrafter"/>
</dbReference>
<feature type="compositionally biased region" description="Low complexity" evidence="6">
    <location>
        <begin position="12"/>
        <end position="34"/>
    </location>
</feature>
<keyword evidence="3" id="KW-0645">Protease</keyword>
<dbReference type="InterPro" id="IPR003653">
    <property type="entry name" value="Peptidase_C48_C"/>
</dbReference>
<dbReference type="Gene3D" id="1.10.418.20">
    <property type="match status" value="1"/>
</dbReference>
<evidence type="ECO:0000256" key="5">
    <source>
        <dbReference type="ARBA" id="ARBA00022801"/>
    </source>
</evidence>
<dbReference type="GO" id="GO:0006508">
    <property type="term" value="P:proteolysis"/>
    <property type="evidence" value="ECO:0007669"/>
    <property type="project" value="UniProtKB-KW"/>
</dbReference>
<dbReference type="GO" id="GO:0016926">
    <property type="term" value="P:protein desumoylation"/>
    <property type="evidence" value="ECO:0007669"/>
    <property type="project" value="TreeGrafter"/>
</dbReference>
<dbReference type="PANTHER" id="PTHR46896">
    <property type="entry name" value="SENTRIN-SPECIFIC PROTEASE"/>
    <property type="match status" value="1"/>
</dbReference>
<dbReference type="InterPro" id="IPR051947">
    <property type="entry name" value="Sentrin-specific_protease"/>
</dbReference>
<dbReference type="InterPro" id="IPR038765">
    <property type="entry name" value="Papain-like_cys_pep_sf"/>
</dbReference>
<feature type="domain" description="Ubiquitin-like protease family profile" evidence="7">
    <location>
        <begin position="618"/>
        <end position="767"/>
    </location>
</feature>
<evidence type="ECO:0000256" key="1">
    <source>
        <dbReference type="ARBA" id="ARBA00005234"/>
    </source>
</evidence>
<feature type="compositionally biased region" description="Polar residues" evidence="6">
    <location>
        <begin position="39"/>
        <end position="49"/>
    </location>
</feature>
<proteinExistence type="inferred from homology"/>
<evidence type="ECO:0000259" key="7">
    <source>
        <dbReference type="PROSITE" id="PS50600"/>
    </source>
</evidence>
<protein>
    <recommendedName>
        <fullName evidence="7">Ubiquitin-like protease family profile domain-containing protein</fullName>
    </recommendedName>
</protein>
<dbReference type="PROSITE" id="PS50600">
    <property type="entry name" value="ULP_PROTEASE"/>
    <property type="match status" value="1"/>
</dbReference>
<keyword evidence="4" id="KW-0833">Ubl conjugation pathway</keyword>
<name>A0AAV2QDA4_MEGNR</name>
<evidence type="ECO:0000313" key="9">
    <source>
        <dbReference type="Proteomes" id="UP001497623"/>
    </source>
</evidence>
<feature type="region of interest" description="Disordered" evidence="6">
    <location>
        <begin position="1"/>
        <end position="49"/>
    </location>
</feature>
<keyword evidence="2" id="KW-0597">Phosphoprotein</keyword>
<dbReference type="Gene3D" id="3.30.310.130">
    <property type="entry name" value="Ubiquitin-related"/>
    <property type="match status" value="1"/>
</dbReference>
<evidence type="ECO:0000256" key="2">
    <source>
        <dbReference type="ARBA" id="ARBA00022553"/>
    </source>
</evidence>
<gene>
    <name evidence="8" type="ORF">MNOR_LOCUS11559</name>
</gene>
<feature type="region of interest" description="Disordered" evidence="6">
    <location>
        <begin position="116"/>
        <end position="202"/>
    </location>
</feature>
<dbReference type="AlphaFoldDB" id="A0AAV2QDA4"/>
<feature type="region of interest" description="Disordered" evidence="6">
    <location>
        <begin position="269"/>
        <end position="352"/>
    </location>
</feature>
<organism evidence="8 9">
    <name type="scientific">Meganyctiphanes norvegica</name>
    <name type="common">Northern krill</name>
    <name type="synonym">Thysanopoda norvegica</name>
    <dbReference type="NCBI Taxonomy" id="48144"/>
    <lineage>
        <taxon>Eukaryota</taxon>
        <taxon>Metazoa</taxon>
        <taxon>Ecdysozoa</taxon>
        <taxon>Arthropoda</taxon>
        <taxon>Crustacea</taxon>
        <taxon>Multicrustacea</taxon>
        <taxon>Malacostraca</taxon>
        <taxon>Eumalacostraca</taxon>
        <taxon>Eucarida</taxon>
        <taxon>Euphausiacea</taxon>
        <taxon>Euphausiidae</taxon>
        <taxon>Meganyctiphanes</taxon>
    </lineage>
</organism>
<feature type="compositionally biased region" description="Low complexity" evidence="6">
    <location>
        <begin position="68"/>
        <end position="79"/>
    </location>
</feature>
<dbReference type="Pfam" id="PF02902">
    <property type="entry name" value="Peptidase_C48"/>
    <property type="match status" value="1"/>
</dbReference>
<feature type="region of interest" description="Disordered" evidence="6">
    <location>
        <begin position="64"/>
        <end position="87"/>
    </location>
</feature>
<evidence type="ECO:0000256" key="6">
    <source>
        <dbReference type="SAM" id="MobiDB-lite"/>
    </source>
</evidence>
<dbReference type="GO" id="GO:0070139">
    <property type="term" value="F:SUMO-specific endopeptidase activity"/>
    <property type="evidence" value="ECO:0007669"/>
    <property type="project" value="TreeGrafter"/>
</dbReference>
<feature type="non-terminal residue" evidence="8">
    <location>
        <position position="767"/>
    </location>
</feature>
<evidence type="ECO:0000313" key="8">
    <source>
        <dbReference type="EMBL" id="CAL4081453.1"/>
    </source>
</evidence>
<dbReference type="Proteomes" id="UP001497623">
    <property type="component" value="Unassembled WGS sequence"/>
</dbReference>
<sequence length="767" mass="84957">MGDGINRHSPGLLQAHQQRLLQQQSVQPQQVGPPTSQPLPDTSNSPNKNKLSLTQYRQRQQLSNELKQQQGNRSGNQQSAITKSIPVSVNNSSKQQYYYVQRTDGSRVLAVLPMGANPSTIASPSAVTDSTTTTNSNMGPQLSLSNNHPVQSVRHEEIATSSSSSSNNNNNTNDKNSSASVQEGTVNSTTESDKDPTDEPKFMPGRVAVCIHCGILSEDLNRCQRCKTRLPNSVRTLPAASATTNKTGNIGAGRGVVTANPLTKQDFYGKQATNKKPQEKKSPGLPSQKGKGRGRGRGKAYDEPVIIALSSDEDDDNDKSAVSQASGSSFGSGLTGSQNNNSQLIGPVEPINRKEPVITVDMEKYEDSEEEKEPAVTGDVLPDFSDLAEGSLKGPYTTLMCRSLRIGSYKIMPSEKVIFASEGIRMKVPLISEGEEKEMVIKEKEMITIDIPIKKIVKILAHFGRSLPVFFVYVKPSMGITIRNALKMKDKSGFYFDPCSLDESQKRIIFLPDMDRMEDTFNKTIYKELFKSESKLTTIGASSTMGLVNRIIPGQSQASSSTSPQCILDELDQKEANEILVRSSPPEVQNTMKKNIIGALNEVNTLLIYPPAPQKGGISVTTDDYACLEEEQFLNDVIIDFYLKWLIQSKLSEVYRQRTHVFSTFFYKRLTSKPKKGRRPHAIEDDPKLTAAEKRHARVKSWTKNVDIFSKDYIIVPINEHAHWFLALICYPGLEGPVRMSDNTPVSREALIKPERRRSTRPKNKIE</sequence>
<feature type="compositionally biased region" description="Basic residues" evidence="6">
    <location>
        <begin position="755"/>
        <end position="767"/>
    </location>
</feature>
<comment type="similarity">
    <text evidence="1">Belongs to the peptidase C48 family.</text>
</comment>
<feature type="compositionally biased region" description="Low complexity" evidence="6">
    <location>
        <begin position="161"/>
        <end position="180"/>
    </location>
</feature>
<dbReference type="SUPFAM" id="SSF54001">
    <property type="entry name" value="Cysteine proteinases"/>
    <property type="match status" value="1"/>
</dbReference>
<reference evidence="8 9" key="1">
    <citation type="submission" date="2024-05" db="EMBL/GenBank/DDBJ databases">
        <authorList>
            <person name="Wallberg A."/>
        </authorList>
    </citation>
    <scope>NUCLEOTIDE SEQUENCE [LARGE SCALE GENOMIC DNA]</scope>
</reference>
<dbReference type="FunFam" id="1.10.418.20:FF:000004">
    <property type="entry name" value="sentrin-specific protease 7 isoform X1"/>
    <property type="match status" value="1"/>
</dbReference>
<dbReference type="PANTHER" id="PTHR46896:SF3">
    <property type="entry name" value="FI06413P-RELATED"/>
    <property type="match status" value="1"/>
</dbReference>
<keyword evidence="9" id="KW-1185">Reference proteome</keyword>
<comment type="caution">
    <text evidence="8">The sequence shown here is derived from an EMBL/GenBank/DDBJ whole genome shotgun (WGS) entry which is preliminary data.</text>
</comment>
<feature type="region of interest" description="Disordered" evidence="6">
    <location>
        <begin position="745"/>
        <end position="767"/>
    </location>
</feature>
<evidence type="ECO:0000256" key="3">
    <source>
        <dbReference type="ARBA" id="ARBA00022670"/>
    </source>
</evidence>
<keyword evidence="5" id="KW-0378">Hydrolase</keyword>